<reference evidence="1 2" key="1">
    <citation type="submission" date="2016-10" db="EMBL/GenBank/DDBJ databases">
        <authorList>
            <person name="de Groot N.N."/>
        </authorList>
    </citation>
    <scope>NUCLEOTIDE SEQUENCE [LARGE SCALE GENOMIC DNA]</scope>
    <source>
        <strain evidence="1 2">CGMCC 4.1877</strain>
    </source>
</reference>
<organism evidence="1 2">
    <name type="scientific">Pseudonocardia ammonioxydans</name>
    <dbReference type="NCBI Taxonomy" id="260086"/>
    <lineage>
        <taxon>Bacteria</taxon>
        <taxon>Bacillati</taxon>
        <taxon>Actinomycetota</taxon>
        <taxon>Actinomycetes</taxon>
        <taxon>Pseudonocardiales</taxon>
        <taxon>Pseudonocardiaceae</taxon>
        <taxon>Pseudonocardia</taxon>
    </lineage>
</organism>
<dbReference type="AlphaFoldDB" id="A0A1I4TH52"/>
<dbReference type="InterPro" id="IPR021408">
    <property type="entry name" value="DUF3046"/>
</dbReference>
<dbReference type="STRING" id="260086.SAMN05216207_1002291"/>
<sequence length="89" mass="10058">MPHPTDRGAVVGPDRAPRWGVYPRGVRLSHFRELMEGEFGPMRASSLSRDHVFAELDGQTVEEAIESGADLRRIWRAVCEAYEVPPARR</sequence>
<evidence type="ECO:0000313" key="1">
    <source>
        <dbReference type="EMBL" id="SFM76029.1"/>
    </source>
</evidence>
<protein>
    <recommendedName>
        <fullName evidence="3">DUF3046 domain-containing protein</fullName>
    </recommendedName>
</protein>
<gene>
    <name evidence="1" type="ORF">SAMN05216207_1002291</name>
</gene>
<dbReference type="Proteomes" id="UP000199614">
    <property type="component" value="Unassembled WGS sequence"/>
</dbReference>
<accession>A0A1I4TH52</accession>
<dbReference type="Pfam" id="PF11248">
    <property type="entry name" value="DUF3046"/>
    <property type="match status" value="1"/>
</dbReference>
<dbReference type="EMBL" id="FOUY01000002">
    <property type="protein sequence ID" value="SFM76029.1"/>
    <property type="molecule type" value="Genomic_DNA"/>
</dbReference>
<name>A0A1I4TH52_PSUAM</name>
<keyword evidence="2" id="KW-1185">Reference proteome</keyword>
<evidence type="ECO:0000313" key="2">
    <source>
        <dbReference type="Proteomes" id="UP000199614"/>
    </source>
</evidence>
<evidence type="ECO:0008006" key="3">
    <source>
        <dbReference type="Google" id="ProtNLM"/>
    </source>
</evidence>
<proteinExistence type="predicted"/>